<name>R7ZZ55_9BACT</name>
<keyword evidence="2" id="KW-1185">Reference proteome</keyword>
<organism evidence="1 2">
    <name type="scientific">Lunatimonas lonarensis</name>
    <dbReference type="NCBI Taxonomy" id="1232681"/>
    <lineage>
        <taxon>Bacteria</taxon>
        <taxon>Pseudomonadati</taxon>
        <taxon>Bacteroidota</taxon>
        <taxon>Cytophagia</taxon>
        <taxon>Cytophagales</taxon>
        <taxon>Cyclobacteriaceae</taxon>
    </lineage>
</organism>
<dbReference type="Proteomes" id="UP000013909">
    <property type="component" value="Unassembled WGS sequence"/>
</dbReference>
<protein>
    <submittedName>
        <fullName evidence="1">Uncharacterized protein</fullName>
    </submittedName>
</protein>
<reference evidence="1 2" key="1">
    <citation type="submission" date="2013-02" db="EMBL/GenBank/DDBJ databases">
        <title>A novel strain isolated from Lonar lake, Maharashtra, India.</title>
        <authorList>
            <person name="Singh A."/>
        </authorList>
    </citation>
    <scope>NUCLEOTIDE SEQUENCE [LARGE SCALE GENOMIC DNA]</scope>
    <source>
        <strain evidence="1 2">AK24</strain>
    </source>
</reference>
<proteinExistence type="predicted"/>
<accession>R7ZZ55</accession>
<evidence type="ECO:0000313" key="2">
    <source>
        <dbReference type="Proteomes" id="UP000013909"/>
    </source>
</evidence>
<dbReference type="EMBL" id="AQHR01000007">
    <property type="protein sequence ID" value="EON79339.1"/>
    <property type="molecule type" value="Genomic_DNA"/>
</dbReference>
<evidence type="ECO:0000313" key="1">
    <source>
        <dbReference type="EMBL" id="EON79339.1"/>
    </source>
</evidence>
<dbReference type="AlphaFoldDB" id="R7ZZ55"/>
<gene>
    <name evidence="1" type="ORF">ADIS_0141</name>
</gene>
<comment type="caution">
    <text evidence="1">The sequence shown here is derived from an EMBL/GenBank/DDBJ whole genome shotgun (WGS) entry which is preliminary data.</text>
</comment>
<dbReference type="STRING" id="1232681.ADIS_0141"/>
<sequence>MPDFLRWFFSICVDLNHLANRSSFLELCLIFTNWPFAIS</sequence>